<gene>
    <name evidence="2" type="ORF">GCM10022223_32340</name>
</gene>
<organism evidence="2 3">
    <name type="scientific">Kineosporia mesophila</name>
    <dbReference type="NCBI Taxonomy" id="566012"/>
    <lineage>
        <taxon>Bacteria</taxon>
        <taxon>Bacillati</taxon>
        <taxon>Actinomycetota</taxon>
        <taxon>Actinomycetes</taxon>
        <taxon>Kineosporiales</taxon>
        <taxon>Kineosporiaceae</taxon>
        <taxon>Kineosporia</taxon>
    </lineage>
</organism>
<dbReference type="InterPro" id="IPR041049">
    <property type="entry name" value="DUF5615"/>
</dbReference>
<name>A0ABP6ZNV2_9ACTN</name>
<keyword evidence="3" id="KW-1185">Reference proteome</keyword>
<dbReference type="EMBL" id="BAAAZO010000005">
    <property type="protein sequence ID" value="GAA3613696.1"/>
    <property type="molecule type" value="Genomic_DNA"/>
</dbReference>
<dbReference type="Proteomes" id="UP001501074">
    <property type="component" value="Unassembled WGS sequence"/>
</dbReference>
<sequence length="82" mass="8724">MALTVSQSRIIISADTDFGALLASSRATALSVILVRAIITQRPAQLASTVAGHLDLREEQLRSGAIAAFGKDALRVRLLPLR</sequence>
<protein>
    <recommendedName>
        <fullName evidence="1">DUF5615 domain-containing protein</fullName>
    </recommendedName>
</protein>
<comment type="caution">
    <text evidence="2">The sequence shown here is derived from an EMBL/GenBank/DDBJ whole genome shotgun (WGS) entry which is preliminary data.</text>
</comment>
<reference evidence="3" key="1">
    <citation type="journal article" date="2019" name="Int. J. Syst. Evol. Microbiol.">
        <title>The Global Catalogue of Microorganisms (GCM) 10K type strain sequencing project: providing services to taxonomists for standard genome sequencing and annotation.</title>
        <authorList>
            <consortium name="The Broad Institute Genomics Platform"/>
            <consortium name="The Broad Institute Genome Sequencing Center for Infectious Disease"/>
            <person name="Wu L."/>
            <person name="Ma J."/>
        </authorList>
    </citation>
    <scope>NUCLEOTIDE SEQUENCE [LARGE SCALE GENOMIC DNA]</scope>
    <source>
        <strain evidence="3">JCM 16902</strain>
    </source>
</reference>
<accession>A0ABP6ZNV2</accession>
<evidence type="ECO:0000259" key="1">
    <source>
        <dbReference type="Pfam" id="PF18480"/>
    </source>
</evidence>
<feature type="domain" description="DUF5615" evidence="1">
    <location>
        <begin position="5"/>
        <end position="65"/>
    </location>
</feature>
<evidence type="ECO:0000313" key="2">
    <source>
        <dbReference type="EMBL" id="GAA3613696.1"/>
    </source>
</evidence>
<proteinExistence type="predicted"/>
<dbReference type="Pfam" id="PF18480">
    <property type="entry name" value="DUF5615"/>
    <property type="match status" value="1"/>
</dbReference>
<evidence type="ECO:0000313" key="3">
    <source>
        <dbReference type="Proteomes" id="UP001501074"/>
    </source>
</evidence>